<dbReference type="EMBL" id="CM031835">
    <property type="protein sequence ID" value="KAG6688172.1"/>
    <property type="molecule type" value="Genomic_DNA"/>
</dbReference>
<reference evidence="1" key="1">
    <citation type="submission" date="2021-01" db="EMBL/GenBank/DDBJ databases">
        <authorList>
            <person name="Lovell J.T."/>
            <person name="Bentley N."/>
            <person name="Bhattarai G."/>
            <person name="Jenkins J.W."/>
            <person name="Sreedasyam A."/>
            <person name="Alarcon Y."/>
            <person name="Bock C."/>
            <person name="Boston L."/>
            <person name="Carlson J."/>
            <person name="Cervantes K."/>
            <person name="Clermont K."/>
            <person name="Krom N."/>
            <person name="Kubenka K."/>
            <person name="Mamidi S."/>
            <person name="Mattison C."/>
            <person name="Monteros M."/>
            <person name="Pisani C."/>
            <person name="Plott C."/>
            <person name="Rajasekar S."/>
            <person name="Rhein H.S."/>
            <person name="Rohla C."/>
            <person name="Song M."/>
            <person name="Hilaire R.S."/>
            <person name="Shu S."/>
            <person name="Wells L."/>
            <person name="Wang X."/>
            <person name="Webber J."/>
            <person name="Heerema R.J."/>
            <person name="Klein P."/>
            <person name="Conner P."/>
            <person name="Grauke L."/>
            <person name="Grimwood J."/>
            <person name="Schmutz J."/>
            <person name="Randall J.J."/>
        </authorList>
    </citation>
    <scope>NUCLEOTIDE SEQUENCE</scope>
    <source>
        <tissue evidence="1">Leaf</tissue>
    </source>
</reference>
<protein>
    <submittedName>
        <fullName evidence="1">Uncharacterized protein</fullName>
    </submittedName>
</protein>
<comment type="caution">
    <text evidence="1">The sequence shown here is derived from an EMBL/GenBank/DDBJ whole genome shotgun (WGS) entry which is preliminary data.</text>
</comment>
<gene>
    <name evidence="1" type="ORF">I3842_11G110700</name>
</gene>
<accession>A0A922DPW7</accession>
<sequence>MFVLRISQGKGFILGCDDGVIVRVMSEVCMGPH</sequence>
<evidence type="ECO:0000313" key="2">
    <source>
        <dbReference type="Proteomes" id="UP000811246"/>
    </source>
</evidence>
<dbReference type="AlphaFoldDB" id="A0A922DPW7"/>
<dbReference type="Proteomes" id="UP000811246">
    <property type="component" value="Chromosome 11"/>
</dbReference>
<name>A0A922DPW7_CARIL</name>
<proteinExistence type="predicted"/>
<organism evidence="1 2">
    <name type="scientific">Carya illinoinensis</name>
    <name type="common">Pecan</name>
    <dbReference type="NCBI Taxonomy" id="32201"/>
    <lineage>
        <taxon>Eukaryota</taxon>
        <taxon>Viridiplantae</taxon>
        <taxon>Streptophyta</taxon>
        <taxon>Embryophyta</taxon>
        <taxon>Tracheophyta</taxon>
        <taxon>Spermatophyta</taxon>
        <taxon>Magnoliopsida</taxon>
        <taxon>eudicotyledons</taxon>
        <taxon>Gunneridae</taxon>
        <taxon>Pentapetalae</taxon>
        <taxon>rosids</taxon>
        <taxon>fabids</taxon>
        <taxon>Fagales</taxon>
        <taxon>Juglandaceae</taxon>
        <taxon>Carya</taxon>
    </lineage>
</organism>
<evidence type="ECO:0000313" key="1">
    <source>
        <dbReference type="EMBL" id="KAG6688172.1"/>
    </source>
</evidence>